<dbReference type="InterPro" id="IPR013328">
    <property type="entry name" value="6PGD_dom2"/>
</dbReference>
<proteinExistence type="predicted"/>
<evidence type="ECO:0008006" key="4">
    <source>
        <dbReference type="Google" id="ProtNLM"/>
    </source>
</evidence>
<gene>
    <name evidence="3" type="ORF">QSP1433_LOCUS250</name>
</gene>
<dbReference type="InterPro" id="IPR008927">
    <property type="entry name" value="6-PGluconate_DH-like_C_sf"/>
</dbReference>
<organism evidence="3">
    <name type="scientific">Mucochytrium quahogii</name>
    <dbReference type="NCBI Taxonomy" id="96639"/>
    <lineage>
        <taxon>Eukaryota</taxon>
        <taxon>Sar</taxon>
        <taxon>Stramenopiles</taxon>
        <taxon>Bigyra</taxon>
        <taxon>Labyrinthulomycetes</taxon>
        <taxon>Thraustochytrida</taxon>
        <taxon>Thraustochytriidae</taxon>
        <taxon>Mucochytrium</taxon>
    </lineage>
</organism>
<dbReference type="InterPro" id="IPR013332">
    <property type="entry name" value="KPR_N"/>
</dbReference>
<dbReference type="SUPFAM" id="SSF48179">
    <property type="entry name" value="6-phosphogluconate dehydrogenase C-terminal domain-like"/>
    <property type="match status" value="1"/>
</dbReference>
<evidence type="ECO:0000313" key="3">
    <source>
        <dbReference type="EMBL" id="CAD9662228.1"/>
    </source>
</evidence>
<sequence>MERIGNIRGHLCSGQGDEWPRTFCIVGAGAIGGMVGAKLALDGGYDVTLVARGAHYAAMKKRGGVSLIEAGKERFCSSVAVADDIETLGGKFDVVILAVKSHQIQPVAHMIEGLCRDDRAVVVPLQNGIPWWYFYKEGGVLDGTCLKTCDPNGILHQYIRLDRIIGCIAFPAATLPRPGVIQHVEGRAFPLGEPDRSISGRAKLLSAAFSRSGFKSPVLEKFRDEIWLKLLGNICFNPISALTGSTVSELASFGPTKTLCIDVMKEAEQVATNLGCKIRVGIDYRLKRAEENVGSHKTSMLQDRILNKPIETDIIVSVVEIADLLKCEIPSIKSLSACTLLLNKVLISGSL</sequence>
<dbReference type="PANTHER" id="PTHR21708">
    <property type="entry name" value="PROBABLE 2-DEHYDROPANTOATE 2-REDUCTASE"/>
    <property type="match status" value="1"/>
</dbReference>
<feature type="domain" description="Ketopantoate reductase N-terminal" evidence="1">
    <location>
        <begin position="24"/>
        <end position="129"/>
    </location>
</feature>
<accession>A0A7S2R6Q3</accession>
<dbReference type="Pfam" id="PF02558">
    <property type="entry name" value="ApbA"/>
    <property type="match status" value="1"/>
</dbReference>
<dbReference type="PANTHER" id="PTHR21708:SF45">
    <property type="entry name" value="2-DEHYDROPANTOATE 2-REDUCTASE"/>
    <property type="match status" value="1"/>
</dbReference>
<dbReference type="AlphaFoldDB" id="A0A7S2R6Q3"/>
<dbReference type="Pfam" id="PF08546">
    <property type="entry name" value="ApbA_C"/>
    <property type="match status" value="1"/>
</dbReference>
<feature type="domain" description="Ketopantoate reductase C-terminal" evidence="2">
    <location>
        <begin position="222"/>
        <end position="337"/>
    </location>
</feature>
<dbReference type="InterPro" id="IPR036291">
    <property type="entry name" value="NAD(P)-bd_dom_sf"/>
</dbReference>
<dbReference type="GO" id="GO:0005737">
    <property type="term" value="C:cytoplasm"/>
    <property type="evidence" value="ECO:0007669"/>
    <property type="project" value="TreeGrafter"/>
</dbReference>
<evidence type="ECO:0000259" key="2">
    <source>
        <dbReference type="Pfam" id="PF08546"/>
    </source>
</evidence>
<dbReference type="Gene3D" id="1.10.1040.10">
    <property type="entry name" value="N-(1-d-carboxylethyl)-l-norvaline Dehydrogenase, domain 2"/>
    <property type="match status" value="1"/>
</dbReference>
<dbReference type="SUPFAM" id="SSF51735">
    <property type="entry name" value="NAD(P)-binding Rossmann-fold domains"/>
    <property type="match status" value="1"/>
</dbReference>
<dbReference type="InterPro" id="IPR013752">
    <property type="entry name" value="KPA_reductase"/>
</dbReference>
<protein>
    <recommendedName>
        <fullName evidence="4">2-dehydropantoate 2-reductase</fullName>
    </recommendedName>
</protein>
<reference evidence="3" key="1">
    <citation type="submission" date="2021-01" db="EMBL/GenBank/DDBJ databases">
        <authorList>
            <person name="Corre E."/>
            <person name="Pelletier E."/>
            <person name="Niang G."/>
            <person name="Scheremetjew M."/>
            <person name="Finn R."/>
            <person name="Kale V."/>
            <person name="Holt S."/>
            <person name="Cochrane G."/>
            <person name="Meng A."/>
            <person name="Brown T."/>
            <person name="Cohen L."/>
        </authorList>
    </citation>
    <scope>NUCLEOTIDE SEQUENCE</scope>
    <source>
        <strain evidence="3">NY070348D</strain>
    </source>
</reference>
<name>A0A7S2R6Q3_9STRA</name>
<dbReference type="NCBIfam" id="NF005089">
    <property type="entry name" value="PRK06522.1-4"/>
    <property type="match status" value="1"/>
</dbReference>
<evidence type="ECO:0000259" key="1">
    <source>
        <dbReference type="Pfam" id="PF02558"/>
    </source>
</evidence>
<dbReference type="InterPro" id="IPR051402">
    <property type="entry name" value="KPR-Related"/>
</dbReference>
<dbReference type="Gene3D" id="3.40.50.720">
    <property type="entry name" value="NAD(P)-binding Rossmann-like Domain"/>
    <property type="match status" value="1"/>
</dbReference>
<dbReference type="EMBL" id="HBHK01000414">
    <property type="protein sequence ID" value="CAD9662228.1"/>
    <property type="molecule type" value="Transcribed_RNA"/>
</dbReference>